<keyword evidence="9" id="KW-1185">Reference proteome</keyword>
<keyword evidence="3 6" id="KW-1133">Transmembrane helix</keyword>
<feature type="region of interest" description="Disordered" evidence="5">
    <location>
        <begin position="107"/>
        <end position="154"/>
    </location>
</feature>
<reference evidence="8" key="1">
    <citation type="journal article" date="2015" name="ISME J.">
        <title>Draft Genome Sequence of Streptomyces incarnatus NRRL8089, which Produces the Nucleoside Antibiotic Sinefungin.</title>
        <authorList>
            <person name="Oshima K."/>
            <person name="Hattori M."/>
            <person name="Shimizu H."/>
            <person name="Fukuda K."/>
            <person name="Nemoto M."/>
            <person name="Inagaki K."/>
            <person name="Tamura T."/>
        </authorList>
    </citation>
    <scope>NUCLEOTIDE SEQUENCE</scope>
    <source>
        <strain evidence="8">FACHB-1277</strain>
    </source>
</reference>
<gene>
    <name evidence="8" type="ORF">H6F44_17025</name>
</gene>
<keyword evidence="2 6" id="KW-0812">Transmembrane</keyword>
<dbReference type="AlphaFoldDB" id="A0A926UXL8"/>
<name>A0A926UXL8_9CYAN</name>
<feature type="transmembrane region" description="Helical" evidence="6">
    <location>
        <begin position="66"/>
        <end position="88"/>
    </location>
</feature>
<evidence type="ECO:0000256" key="6">
    <source>
        <dbReference type="SAM" id="Phobius"/>
    </source>
</evidence>
<evidence type="ECO:0000256" key="5">
    <source>
        <dbReference type="SAM" id="MobiDB-lite"/>
    </source>
</evidence>
<dbReference type="Proteomes" id="UP000631421">
    <property type="component" value="Unassembled WGS sequence"/>
</dbReference>
<evidence type="ECO:0000256" key="1">
    <source>
        <dbReference type="ARBA" id="ARBA00022475"/>
    </source>
</evidence>
<evidence type="ECO:0000313" key="9">
    <source>
        <dbReference type="Proteomes" id="UP000631421"/>
    </source>
</evidence>
<evidence type="ECO:0000259" key="7">
    <source>
        <dbReference type="Pfam" id="PF06305"/>
    </source>
</evidence>
<keyword evidence="1" id="KW-1003">Cell membrane</keyword>
<dbReference type="EMBL" id="JACJPY010000068">
    <property type="protein sequence ID" value="MBD2151812.1"/>
    <property type="molecule type" value="Genomic_DNA"/>
</dbReference>
<keyword evidence="4 6" id="KW-0472">Membrane</keyword>
<dbReference type="GO" id="GO:0005886">
    <property type="term" value="C:plasma membrane"/>
    <property type="evidence" value="ECO:0007669"/>
    <property type="project" value="InterPro"/>
</dbReference>
<evidence type="ECO:0000313" key="8">
    <source>
        <dbReference type="EMBL" id="MBD2151812.1"/>
    </source>
</evidence>
<proteinExistence type="predicted"/>
<accession>A0A926UXL8</accession>
<feature type="transmembrane region" description="Helical" evidence="6">
    <location>
        <begin position="28"/>
        <end position="46"/>
    </location>
</feature>
<feature type="compositionally biased region" description="Polar residues" evidence="5">
    <location>
        <begin position="135"/>
        <end position="147"/>
    </location>
</feature>
<evidence type="ECO:0000256" key="2">
    <source>
        <dbReference type="ARBA" id="ARBA00022692"/>
    </source>
</evidence>
<evidence type="ECO:0000256" key="4">
    <source>
        <dbReference type="ARBA" id="ARBA00023136"/>
    </source>
</evidence>
<organism evidence="8 9">
    <name type="scientific">Pseudanabaena cinerea FACHB-1277</name>
    <dbReference type="NCBI Taxonomy" id="2949581"/>
    <lineage>
        <taxon>Bacteria</taxon>
        <taxon>Bacillati</taxon>
        <taxon>Cyanobacteriota</taxon>
        <taxon>Cyanophyceae</taxon>
        <taxon>Pseudanabaenales</taxon>
        <taxon>Pseudanabaenaceae</taxon>
        <taxon>Pseudanabaena</taxon>
        <taxon>Pseudanabaena cinerea</taxon>
    </lineage>
</organism>
<comment type="caution">
    <text evidence="8">The sequence shown here is derived from an EMBL/GenBank/DDBJ whole genome shotgun (WGS) entry which is preliminary data.</text>
</comment>
<sequence>MSYTKTQKIQKIQKNHCHHSKHTDMLRLTLYILIWLGSMGLAIFSSQNINPVTIKFLSLESIKLPIGLVLIFCAGLGAVAITLMMTFFTSVQSINNNSQFHKIFSSSFNSSTKPDKTQSNNPKKNTKNEIENNKYQYKNSPNNTWDSKWSDEWD</sequence>
<dbReference type="InterPro" id="IPR010445">
    <property type="entry name" value="LapA_dom"/>
</dbReference>
<feature type="domain" description="Lipopolysaccharide assembly protein A" evidence="7">
    <location>
        <begin position="47"/>
        <end position="93"/>
    </location>
</feature>
<protein>
    <submittedName>
        <fullName evidence="8">LapA family protein</fullName>
    </submittedName>
</protein>
<dbReference type="Pfam" id="PF06305">
    <property type="entry name" value="LapA_dom"/>
    <property type="match status" value="1"/>
</dbReference>
<dbReference type="RefSeq" id="WP_190352230.1">
    <property type="nucleotide sequence ID" value="NZ_JACJPY010000068.1"/>
</dbReference>
<evidence type="ECO:0000256" key="3">
    <source>
        <dbReference type="ARBA" id="ARBA00022989"/>
    </source>
</evidence>
<reference evidence="8" key="2">
    <citation type="submission" date="2020-08" db="EMBL/GenBank/DDBJ databases">
        <authorList>
            <person name="Chen M."/>
            <person name="Teng W."/>
            <person name="Zhao L."/>
            <person name="Hu C."/>
            <person name="Zhou Y."/>
            <person name="Han B."/>
            <person name="Song L."/>
            <person name="Shu W."/>
        </authorList>
    </citation>
    <scope>NUCLEOTIDE SEQUENCE</scope>
    <source>
        <strain evidence="8">FACHB-1277</strain>
    </source>
</reference>